<gene>
    <name evidence="2" type="ORF">UFOVP1191_11</name>
    <name evidence="3" type="ORF">UFOVP1252_48</name>
    <name evidence="1" type="ORF">UFOVP529_73</name>
</gene>
<dbReference type="EMBL" id="LR797211">
    <property type="protein sequence ID" value="CAB4194413.1"/>
    <property type="molecule type" value="Genomic_DNA"/>
</dbReference>
<protein>
    <submittedName>
        <fullName evidence="1">Uncharacterized protein</fullName>
    </submittedName>
</protein>
<evidence type="ECO:0000313" key="2">
    <source>
        <dbReference type="EMBL" id="CAB4189703.1"/>
    </source>
</evidence>
<name>A0A6J5MWG9_9CAUD</name>
<dbReference type="EMBL" id="LR796510">
    <property type="protein sequence ID" value="CAB4149280.1"/>
    <property type="molecule type" value="Genomic_DNA"/>
</dbReference>
<dbReference type="EMBL" id="LR797158">
    <property type="protein sequence ID" value="CAB4189703.1"/>
    <property type="molecule type" value="Genomic_DNA"/>
</dbReference>
<evidence type="ECO:0000313" key="3">
    <source>
        <dbReference type="EMBL" id="CAB4194413.1"/>
    </source>
</evidence>
<organism evidence="1">
    <name type="scientific">uncultured Caudovirales phage</name>
    <dbReference type="NCBI Taxonomy" id="2100421"/>
    <lineage>
        <taxon>Viruses</taxon>
        <taxon>Duplodnaviria</taxon>
        <taxon>Heunggongvirae</taxon>
        <taxon>Uroviricota</taxon>
        <taxon>Caudoviricetes</taxon>
        <taxon>Peduoviridae</taxon>
        <taxon>Maltschvirus</taxon>
        <taxon>Maltschvirus maltsch</taxon>
    </lineage>
</organism>
<proteinExistence type="predicted"/>
<sequence length="80" mass="8938">MAKQNGILPKFLKGRSDACYASAQVEQDKGNIEAMKAWLLAAVAYGDAHLELMENGDNQEVKELTERGFQHSDYAAKMYQ</sequence>
<accession>A0A6J5MWG9</accession>
<evidence type="ECO:0000313" key="1">
    <source>
        <dbReference type="EMBL" id="CAB4149280.1"/>
    </source>
</evidence>
<reference evidence="1" key="1">
    <citation type="submission" date="2020-04" db="EMBL/GenBank/DDBJ databases">
        <authorList>
            <person name="Chiriac C."/>
            <person name="Salcher M."/>
            <person name="Ghai R."/>
            <person name="Kavagutti S V."/>
        </authorList>
    </citation>
    <scope>NUCLEOTIDE SEQUENCE</scope>
</reference>